<evidence type="ECO:0000256" key="1">
    <source>
        <dbReference type="SAM" id="Phobius"/>
    </source>
</evidence>
<dbReference type="Proteomes" id="UP001501222">
    <property type="component" value="Unassembled WGS sequence"/>
</dbReference>
<protein>
    <recommendedName>
        <fullName evidence="4">PH domain-containing protein</fullName>
    </recommendedName>
</protein>
<gene>
    <name evidence="2" type="ORF">GCM10022235_17950</name>
</gene>
<comment type="caution">
    <text evidence="2">The sequence shown here is derived from an EMBL/GenBank/DDBJ whole genome shotgun (WGS) entry which is preliminary data.</text>
</comment>
<reference evidence="3" key="1">
    <citation type="journal article" date="2019" name="Int. J. Syst. Evol. Microbiol.">
        <title>The Global Catalogue of Microorganisms (GCM) 10K type strain sequencing project: providing services to taxonomists for standard genome sequencing and annotation.</title>
        <authorList>
            <consortium name="The Broad Institute Genomics Platform"/>
            <consortium name="The Broad Institute Genome Sequencing Center for Infectious Disease"/>
            <person name="Wu L."/>
            <person name="Ma J."/>
        </authorList>
    </citation>
    <scope>NUCLEOTIDE SEQUENCE [LARGE SCALE GENOMIC DNA]</scope>
    <source>
        <strain evidence="3">JCM 16928</strain>
    </source>
</reference>
<dbReference type="EMBL" id="BAABAA010000002">
    <property type="protein sequence ID" value="GAA3550682.1"/>
    <property type="molecule type" value="Genomic_DNA"/>
</dbReference>
<name>A0ABP6WHW3_9ACTN</name>
<keyword evidence="3" id="KW-1185">Reference proteome</keyword>
<evidence type="ECO:0000313" key="2">
    <source>
        <dbReference type="EMBL" id="GAA3550682.1"/>
    </source>
</evidence>
<evidence type="ECO:0008006" key="4">
    <source>
        <dbReference type="Google" id="ProtNLM"/>
    </source>
</evidence>
<dbReference type="RefSeq" id="WP_344839287.1">
    <property type="nucleotide sequence ID" value="NZ_BAABAA010000002.1"/>
</dbReference>
<keyword evidence="1" id="KW-0812">Transmembrane</keyword>
<evidence type="ECO:0000313" key="3">
    <source>
        <dbReference type="Proteomes" id="UP001501222"/>
    </source>
</evidence>
<organism evidence="2 3">
    <name type="scientific">Kribbella ginsengisoli</name>
    <dbReference type="NCBI Taxonomy" id="363865"/>
    <lineage>
        <taxon>Bacteria</taxon>
        <taxon>Bacillati</taxon>
        <taxon>Actinomycetota</taxon>
        <taxon>Actinomycetes</taxon>
        <taxon>Propionibacteriales</taxon>
        <taxon>Kribbellaceae</taxon>
        <taxon>Kribbella</taxon>
    </lineage>
</organism>
<feature type="transmembrane region" description="Helical" evidence="1">
    <location>
        <begin position="31"/>
        <end position="51"/>
    </location>
</feature>
<feature type="transmembrane region" description="Helical" evidence="1">
    <location>
        <begin position="57"/>
        <end position="79"/>
    </location>
</feature>
<keyword evidence="1" id="KW-0472">Membrane</keyword>
<keyword evidence="1" id="KW-1133">Transmembrane helix</keyword>
<accession>A0ABP6WHW3</accession>
<proteinExistence type="predicted"/>
<sequence length="160" mass="17839">MAGIGDGWPDSWSAALERDGRVIFPLRRRAILENIGLLWLVVIVSQPLAYSERDSNVVRLIFVGLFVSYALGVTAWYCWRLATHYPALTIDELGIRVGRKKFLPWSEVGAVGLTRGWGPAQVLPILPKNPWGKELLVPRAAVRSVPALARWLEGLLKEKA</sequence>